<dbReference type="PANTHER" id="PTHR14491">
    <property type="entry name" value="SOSONDOWAH, ISOFORM G"/>
    <property type="match status" value="1"/>
</dbReference>
<evidence type="ECO:0000313" key="6">
    <source>
        <dbReference type="EMBL" id="KAG7499615.1"/>
    </source>
</evidence>
<organism evidence="6 7">
    <name type="scientific">Solea senegalensis</name>
    <name type="common">Senegalese sole</name>
    <dbReference type="NCBI Taxonomy" id="28829"/>
    <lineage>
        <taxon>Eukaryota</taxon>
        <taxon>Metazoa</taxon>
        <taxon>Chordata</taxon>
        <taxon>Craniata</taxon>
        <taxon>Vertebrata</taxon>
        <taxon>Euteleostomi</taxon>
        <taxon>Actinopterygii</taxon>
        <taxon>Neopterygii</taxon>
        <taxon>Teleostei</taxon>
        <taxon>Neoteleostei</taxon>
        <taxon>Acanthomorphata</taxon>
        <taxon>Carangaria</taxon>
        <taxon>Pleuronectiformes</taxon>
        <taxon>Pleuronectoidei</taxon>
        <taxon>Soleidae</taxon>
        <taxon>Solea</taxon>
    </lineage>
</organism>
<feature type="region of interest" description="Disordered" evidence="4">
    <location>
        <begin position="561"/>
        <end position="589"/>
    </location>
</feature>
<evidence type="ECO:0000256" key="2">
    <source>
        <dbReference type="ARBA" id="ARBA00023043"/>
    </source>
</evidence>
<dbReference type="SMART" id="SM00248">
    <property type="entry name" value="ANK"/>
    <property type="match status" value="2"/>
</dbReference>
<keyword evidence="2 3" id="KW-0040">ANK repeat</keyword>
<evidence type="ECO:0000313" key="7">
    <source>
        <dbReference type="Proteomes" id="UP000693946"/>
    </source>
</evidence>
<evidence type="ECO:0000259" key="5">
    <source>
        <dbReference type="Pfam" id="PF25877"/>
    </source>
</evidence>
<feature type="compositionally biased region" description="Acidic residues" evidence="4">
    <location>
        <begin position="427"/>
        <end position="438"/>
    </location>
</feature>
<feature type="region of interest" description="Disordered" evidence="4">
    <location>
        <begin position="926"/>
        <end position="962"/>
    </location>
</feature>
<reference evidence="6 7" key="1">
    <citation type="journal article" date="2021" name="Sci. Rep.">
        <title>Chromosome anchoring in Senegalese sole (Solea senegalensis) reveals sex-associated markers and genome rearrangements in flatfish.</title>
        <authorList>
            <person name="Guerrero-Cozar I."/>
            <person name="Gomez-Garrido J."/>
            <person name="Berbel C."/>
            <person name="Martinez-Blanch J.F."/>
            <person name="Alioto T."/>
            <person name="Claros M.G."/>
            <person name="Gagnaire P.A."/>
            <person name="Manchado M."/>
        </authorList>
    </citation>
    <scope>NUCLEOTIDE SEQUENCE [LARGE SCALE GENOMIC DNA]</scope>
    <source>
        <strain evidence="6">Sse05_10M</strain>
    </source>
</reference>
<comment type="caution">
    <text evidence="6">The sequence shown here is derived from an EMBL/GenBank/DDBJ whole genome shotgun (WGS) entry which is preliminary data.</text>
</comment>
<feature type="compositionally biased region" description="Basic and acidic residues" evidence="4">
    <location>
        <begin position="926"/>
        <end position="935"/>
    </location>
</feature>
<feature type="region of interest" description="Disordered" evidence="4">
    <location>
        <begin position="78"/>
        <end position="111"/>
    </location>
</feature>
<feature type="region of interest" description="Disordered" evidence="4">
    <location>
        <begin position="467"/>
        <end position="544"/>
    </location>
</feature>
<name>A0AAV6R3U3_SOLSE</name>
<evidence type="ECO:0000256" key="3">
    <source>
        <dbReference type="PROSITE-ProRule" id="PRU00023"/>
    </source>
</evidence>
<accession>A0AAV6R3U3</accession>
<sequence>MAAELSQDAVLLFLHSRGGSAKNSELLLHFNHFIRNNVDRDRNRELFKKFVNTVATVRQEDGVSYVVLRKKFRGQVPVAAAPAAGGRSSATSPRLPRSTEPSPEPPPENSNLRATTIIKAASQGETTVLPAAGIILNINTGVDFNQKVTRSPEPRGGTTAAPEKIQISEHHVRHECTSVGQQSLCFGPLPGTTVVDPVVREHGGTRLLQDVPAVRERGGTRLLQDVPASENREHVGTRLLQDVPAVREHGGTRLLQDVPAVREHGGTRLLQDVPAVSRRNQAAADVPAVREHGGTRLLQDVPAVRERRNQAAARCSCSQRTRRNQAAGMFLQSENTEEPGCCKMFLQSENGGTRLLQDVPAVREHGGTRLLQDVPAVREHGGTRLLQDVPAVREHGGTRLLQDVPAVSCVAPRRFRYRQSYKTAVSQDDDEDEEEEEEVTVRRGSAGGVWPSMVPLEDTRRSISVSSPCIIESPAPPSVTSSSSSSTSERMLPRIFIQDVEEETLHPRESGVELGHMSSRQRWPSETERYTSSPDQERRFSQDQGVHLEPRPLHSQGAILSSSHSSIFSPSSDAGFSSSDWPPSSTSRGSAWNCSYEDLQAPEAGTTILEALQRAQRTNLTCAKPTAGRLRDNQDSSLVPWHLSTGDLYDDHEEAESSEGSPFSSLMQHPLVTRRLNNRTKDRMCRSLGADLDQLLQEEARGGGGGGSEAARLNRLHLLSSSLSLRYTLSSSSLSSCSSPPRCQSLGNLVEGVDRGGGGASLPTATPTAHHHQGSSRQSLVPLEPREHDWLVKGASGAWPDIYSLFREEPSLLNKQDFMSGFTVLHWIAKHGDHRVLNTLWYGVQKSGLMFDVNARSTCGHTPLHIAAIHSNKNIMRLLVNKFEADVKLRDTAGKRPWQYLSGAAPLDVFQMLGAPARAALGGVKRVDGGWDHHHQQQQQQQRRRRRHHFSTASSGQRPLTIAGTIRVKRSSSIAALLKHKSLRRFHVSKSDSSF</sequence>
<evidence type="ECO:0000256" key="4">
    <source>
        <dbReference type="SAM" id="MobiDB-lite"/>
    </source>
</evidence>
<dbReference type="AlphaFoldDB" id="A0AAV6R3U3"/>
<dbReference type="PROSITE" id="PS50297">
    <property type="entry name" value="ANK_REP_REGION"/>
    <property type="match status" value="1"/>
</dbReference>
<dbReference type="PROSITE" id="PS50088">
    <property type="entry name" value="ANK_REPEAT"/>
    <property type="match status" value="1"/>
</dbReference>
<keyword evidence="1" id="KW-0677">Repeat</keyword>
<dbReference type="InterPro" id="IPR002110">
    <property type="entry name" value="Ankyrin_rpt"/>
</dbReference>
<feature type="compositionally biased region" description="Low complexity" evidence="4">
    <location>
        <begin position="478"/>
        <end position="488"/>
    </location>
</feature>
<dbReference type="Pfam" id="PF12796">
    <property type="entry name" value="Ank_2"/>
    <property type="match status" value="1"/>
</dbReference>
<feature type="repeat" description="ANK" evidence="3">
    <location>
        <begin position="859"/>
        <end position="882"/>
    </location>
</feature>
<feature type="region of interest" description="Disordered" evidence="4">
    <location>
        <begin position="748"/>
        <end position="778"/>
    </location>
</feature>
<gene>
    <name evidence="6" type="ORF">JOB18_043450</name>
</gene>
<feature type="compositionally biased region" description="Low complexity" evidence="4">
    <location>
        <begin position="78"/>
        <end position="101"/>
    </location>
</feature>
<dbReference type="PANTHER" id="PTHR14491:SF3">
    <property type="entry name" value="ANKYRIN REPEAT DOMAIN-CONTAINING PROTEIN SOWAHB"/>
    <property type="match status" value="1"/>
</dbReference>
<feature type="domain" description="SOWAHA-C winged helix-turn-helix" evidence="5">
    <location>
        <begin position="4"/>
        <end position="79"/>
    </location>
</feature>
<feature type="region of interest" description="Disordered" evidence="4">
    <location>
        <begin position="422"/>
        <end position="455"/>
    </location>
</feature>
<evidence type="ECO:0000256" key="1">
    <source>
        <dbReference type="ARBA" id="ARBA00022737"/>
    </source>
</evidence>
<proteinExistence type="predicted"/>
<feature type="compositionally biased region" description="Basic and acidic residues" evidence="4">
    <location>
        <begin position="523"/>
        <end position="544"/>
    </location>
</feature>
<protein>
    <submittedName>
        <fullName evidence="6">Ankyrin repeat domain-containing SOWAHB-like</fullName>
    </submittedName>
</protein>
<keyword evidence="7" id="KW-1185">Reference proteome</keyword>
<dbReference type="EMBL" id="JAGKHQ010000014">
    <property type="protein sequence ID" value="KAG7499615.1"/>
    <property type="molecule type" value="Genomic_DNA"/>
</dbReference>
<dbReference type="InterPro" id="IPR058889">
    <property type="entry name" value="WHD_SOWAHA-C"/>
</dbReference>
<dbReference type="Proteomes" id="UP000693946">
    <property type="component" value="Linkage Group LG21"/>
</dbReference>
<dbReference type="Pfam" id="PF25877">
    <property type="entry name" value="WHD_SOWAH"/>
    <property type="match status" value="1"/>
</dbReference>